<proteinExistence type="inferred from homology"/>
<evidence type="ECO:0000256" key="4">
    <source>
        <dbReference type="ARBA" id="ARBA00022454"/>
    </source>
</evidence>
<evidence type="ECO:0000256" key="13">
    <source>
        <dbReference type="ARBA" id="ARBA00022990"/>
    </source>
</evidence>
<keyword evidence="4" id="KW-0158">Chromosome</keyword>
<keyword evidence="8" id="KW-0747">Spliceosome</keyword>
<protein>
    <recommendedName>
        <fullName evidence="21">17S U2 SnRNP complex component HTATSF1</fullName>
    </recommendedName>
</protein>
<organism evidence="25 26">
    <name type="scientific">Eptatretus burgeri</name>
    <name type="common">Inshore hagfish</name>
    <dbReference type="NCBI Taxonomy" id="7764"/>
    <lineage>
        <taxon>Eukaryota</taxon>
        <taxon>Metazoa</taxon>
        <taxon>Chordata</taxon>
        <taxon>Craniata</taxon>
        <taxon>Vertebrata</taxon>
        <taxon>Cyclostomata</taxon>
        <taxon>Myxini</taxon>
        <taxon>Myxiniformes</taxon>
        <taxon>Myxinidae</taxon>
        <taxon>Eptatretinae</taxon>
        <taxon>Eptatretus</taxon>
    </lineage>
</organism>
<dbReference type="InterPro" id="IPR034393">
    <property type="entry name" value="TatSF1-like"/>
</dbReference>
<keyword evidence="6" id="KW-0597">Phosphoprotein</keyword>
<evidence type="ECO:0000256" key="14">
    <source>
        <dbReference type="ARBA" id="ARBA00023015"/>
    </source>
</evidence>
<feature type="compositionally biased region" description="Basic and acidic residues" evidence="23">
    <location>
        <begin position="441"/>
        <end position="473"/>
    </location>
</feature>
<comment type="subcellular location">
    <subcellularLocation>
        <location evidence="2">Chromosome</location>
    </subcellularLocation>
    <subcellularLocation>
        <location evidence="1">Nucleus</location>
    </subcellularLocation>
</comment>
<dbReference type="Gene3D" id="3.30.70.330">
    <property type="match status" value="2"/>
</dbReference>
<dbReference type="FunFam" id="3.30.70.330:FF:000202">
    <property type="entry name" value="HIV Tat-specific factor 1"/>
    <property type="match status" value="1"/>
</dbReference>
<keyword evidence="10" id="KW-0227">DNA damage</keyword>
<evidence type="ECO:0000256" key="15">
    <source>
        <dbReference type="ARBA" id="ARBA00023159"/>
    </source>
</evidence>
<dbReference type="OMA" id="DTDFRFG"/>
<dbReference type="PANTHER" id="PTHR15608:SF0">
    <property type="entry name" value="HIV TAT-SPECIFIC FACTOR 1"/>
    <property type="match status" value="1"/>
</dbReference>
<evidence type="ECO:0000256" key="3">
    <source>
        <dbReference type="ARBA" id="ARBA00007747"/>
    </source>
</evidence>
<dbReference type="GeneTree" id="ENSGT00390000009902"/>
<evidence type="ECO:0000256" key="2">
    <source>
        <dbReference type="ARBA" id="ARBA00004286"/>
    </source>
</evidence>
<evidence type="ECO:0000256" key="11">
    <source>
        <dbReference type="ARBA" id="ARBA00022843"/>
    </source>
</evidence>
<evidence type="ECO:0000256" key="17">
    <source>
        <dbReference type="ARBA" id="ARBA00023187"/>
    </source>
</evidence>
<evidence type="ECO:0000256" key="5">
    <source>
        <dbReference type="ARBA" id="ARBA00022499"/>
    </source>
</evidence>
<keyword evidence="17" id="KW-0508">mRNA splicing</keyword>
<keyword evidence="26" id="KW-1185">Reference proteome</keyword>
<feature type="region of interest" description="Disordered" evidence="23">
    <location>
        <begin position="121"/>
        <end position="171"/>
    </location>
</feature>
<dbReference type="CDD" id="cd12282">
    <property type="entry name" value="RRM2_TatSF1_like"/>
    <property type="match status" value="1"/>
</dbReference>
<feature type="domain" description="RRM" evidence="24">
    <location>
        <begin position="331"/>
        <end position="416"/>
    </location>
</feature>
<feature type="domain" description="RRM" evidence="24">
    <location>
        <begin position="191"/>
        <end position="277"/>
    </location>
</feature>
<dbReference type="FunFam" id="3.30.70.330:FF:000105">
    <property type="entry name" value="HIV Tat-specific factor 1 homolog"/>
    <property type="match status" value="1"/>
</dbReference>
<dbReference type="GO" id="GO:0000398">
    <property type="term" value="P:mRNA splicing, via spliceosome"/>
    <property type="evidence" value="ECO:0007669"/>
    <property type="project" value="InterPro"/>
</dbReference>
<name>A0A8C4N635_EPTBU</name>
<feature type="compositionally biased region" description="Basic and acidic residues" evidence="23">
    <location>
        <begin position="156"/>
        <end position="171"/>
    </location>
</feature>
<keyword evidence="9" id="KW-0677">Repeat</keyword>
<dbReference type="SMART" id="SM00361">
    <property type="entry name" value="RRM_1"/>
    <property type="match status" value="1"/>
</dbReference>
<comment type="similarity">
    <text evidence="3">Belongs to the HTATSF1 family.</text>
</comment>
<dbReference type="InterPro" id="IPR012677">
    <property type="entry name" value="Nucleotide-bd_a/b_plait_sf"/>
</dbReference>
<dbReference type="InterPro" id="IPR003954">
    <property type="entry name" value="RRM_euk-type"/>
</dbReference>
<reference evidence="25" key="1">
    <citation type="submission" date="2025-08" db="UniProtKB">
        <authorList>
            <consortium name="Ensembl"/>
        </authorList>
    </citation>
    <scope>IDENTIFICATION</scope>
</reference>
<dbReference type="AlphaFoldDB" id="A0A8C4N635"/>
<accession>A0A8C4N635</accession>
<dbReference type="GO" id="GO:0005686">
    <property type="term" value="C:U2 snRNP"/>
    <property type="evidence" value="ECO:0007669"/>
    <property type="project" value="TreeGrafter"/>
</dbReference>
<dbReference type="GO" id="GO:0005694">
    <property type="term" value="C:chromosome"/>
    <property type="evidence" value="ECO:0007669"/>
    <property type="project" value="UniProtKB-SubCell"/>
</dbReference>
<evidence type="ECO:0000259" key="24">
    <source>
        <dbReference type="PROSITE" id="PS50102"/>
    </source>
</evidence>
<evidence type="ECO:0000313" key="26">
    <source>
        <dbReference type="Proteomes" id="UP000694388"/>
    </source>
</evidence>
<dbReference type="InterPro" id="IPR035979">
    <property type="entry name" value="RBD_domain_sf"/>
</dbReference>
<dbReference type="PANTHER" id="PTHR15608">
    <property type="entry name" value="SPLICING FACTOR U2AF-ASSOCIATED PROTEIN 2"/>
    <property type="match status" value="1"/>
</dbReference>
<keyword evidence="11" id="KW-0832">Ubl conjugation</keyword>
<reference evidence="25" key="2">
    <citation type="submission" date="2025-09" db="UniProtKB">
        <authorList>
            <consortium name="Ensembl"/>
        </authorList>
    </citation>
    <scope>IDENTIFICATION</scope>
</reference>
<dbReference type="GO" id="GO:0005684">
    <property type="term" value="C:U2-type spliceosomal complex"/>
    <property type="evidence" value="ECO:0007669"/>
    <property type="project" value="UniProtKB-ARBA"/>
</dbReference>
<evidence type="ECO:0000256" key="20">
    <source>
        <dbReference type="ARBA" id="ARBA00062124"/>
    </source>
</evidence>
<evidence type="ECO:0000313" key="25">
    <source>
        <dbReference type="Ensembl" id="ENSEBUP00000001871.1"/>
    </source>
</evidence>
<dbReference type="Proteomes" id="UP000694388">
    <property type="component" value="Unplaced"/>
</dbReference>
<keyword evidence="15" id="KW-0010">Activator</keyword>
<evidence type="ECO:0000256" key="12">
    <source>
        <dbReference type="ARBA" id="ARBA00022884"/>
    </source>
</evidence>
<evidence type="ECO:0000256" key="21">
    <source>
        <dbReference type="ARBA" id="ARBA00073773"/>
    </source>
</evidence>
<keyword evidence="19" id="KW-0539">Nucleus</keyword>
<evidence type="ECO:0000256" key="1">
    <source>
        <dbReference type="ARBA" id="ARBA00004123"/>
    </source>
</evidence>
<evidence type="ECO:0000256" key="18">
    <source>
        <dbReference type="ARBA" id="ARBA00023204"/>
    </source>
</evidence>
<keyword evidence="12 22" id="KW-0694">RNA-binding</keyword>
<dbReference type="PROSITE" id="PS50102">
    <property type="entry name" value="RRM"/>
    <property type="match status" value="2"/>
</dbReference>
<evidence type="ECO:0000256" key="16">
    <source>
        <dbReference type="ARBA" id="ARBA00023163"/>
    </source>
</evidence>
<evidence type="ECO:0000256" key="22">
    <source>
        <dbReference type="PROSITE-ProRule" id="PRU00176"/>
    </source>
</evidence>
<evidence type="ECO:0000256" key="19">
    <source>
        <dbReference type="ARBA" id="ARBA00023242"/>
    </source>
</evidence>
<sequence>MYITWCLLFPPGYLTNRRMCVFLPPVYIFHPVKVYRIDLIMLWVGRIIHSRMESNADFHEQLRLQQLAQEPEEEDSGLIYTDPKDGGQWVWDTVKQAWFPRITEDFIAAYQANYGFVEEPGEVKEKQDQKSKDDAEKAKADATTGLATKDPQLAKGKAEEEKKGKTEEVKKGKEKRKAETVWFDVEDDKNTNVYVTGLPEDITQEGFAEMMSKCGIILRDPETNGPRVKIYCGPDGKPKGDGLCCYLKRESVDLAMQLLDETPMQGGGILKVEPAKFSLKGNFDAKKRRKRTKEQKKRLQKQQRQLDWRPQKQHGSVSEEAESVGRKRHEKVVVLRNFFHPTDFEEDPLVLNEIQEDLRSECEKYGDVRKVIIFDRHPDGVASVSFGIVNQADICVAALNGRWFAGRQLQAALWDGVTDYQVEETAREREERLKTWGKFLGDSEKEEKPRESETAVTVQKEESGKDGEVKSIEEREDGEGTMESKNTNEERLEDK</sequence>
<dbReference type="InterPro" id="IPR034392">
    <property type="entry name" value="TatSF1-like_RRM1"/>
</dbReference>
<evidence type="ECO:0000256" key="8">
    <source>
        <dbReference type="ARBA" id="ARBA00022728"/>
    </source>
</evidence>
<evidence type="ECO:0000256" key="10">
    <source>
        <dbReference type="ARBA" id="ARBA00022763"/>
    </source>
</evidence>
<dbReference type="CDD" id="cd12281">
    <property type="entry name" value="RRM1_TatSF1_like"/>
    <property type="match status" value="1"/>
</dbReference>
<keyword evidence="13" id="KW-0007">Acetylation</keyword>
<feature type="region of interest" description="Disordered" evidence="23">
    <location>
        <begin position="283"/>
        <end position="324"/>
    </location>
</feature>
<dbReference type="InterPro" id="IPR000504">
    <property type="entry name" value="RRM_dom"/>
</dbReference>
<evidence type="ECO:0000256" key="23">
    <source>
        <dbReference type="SAM" id="MobiDB-lite"/>
    </source>
</evidence>
<keyword evidence="16" id="KW-0804">Transcription</keyword>
<keyword evidence="5" id="KW-1017">Isopeptide bond</keyword>
<keyword evidence="18" id="KW-0234">DNA repair</keyword>
<feature type="compositionally biased region" description="Basic and acidic residues" evidence="23">
    <location>
        <begin position="121"/>
        <end position="140"/>
    </location>
</feature>
<dbReference type="GO" id="GO:0006281">
    <property type="term" value="P:DNA repair"/>
    <property type="evidence" value="ECO:0007669"/>
    <property type="project" value="UniProtKB-KW"/>
</dbReference>
<evidence type="ECO:0000256" key="9">
    <source>
        <dbReference type="ARBA" id="ARBA00022737"/>
    </source>
</evidence>
<dbReference type="Pfam" id="PF00076">
    <property type="entry name" value="RRM_1"/>
    <property type="match status" value="1"/>
</dbReference>
<comment type="subunit">
    <text evidence="20">Component of the 17S U2 SnRNP complex, a ribonucleoprotein complex that contains small nuclear RNA (snRNA) U2 and a number of specific proteins. Within the 17S U2 SnRNP complex, interacts (via UHM region) directly with SF3B1. Component of a complex which is at least composed of HTATSF1/Tat-SF1, the P-TEFb complex components CDK9 and CCNT1, RNA polymerase II, SUPT5H, and NCL/nucleolin. Interacts with GTF2F2/RAP30 and POLR2A. Interacts with TCERG1/CA150. Interacts with (poly-ADP-ribosylated) RPA1; promoting HTATSF1 recruitment to DNA damage sites. Interacts (when phosphorylated) with TOPBP1; promoting recruitment of TOPBP1 to DNA damage sites during S-phase.</text>
</comment>
<evidence type="ECO:0000256" key="6">
    <source>
        <dbReference type="ARBA" id="ARBA00022553"/>
    </source>
</evidence>
<evidence type="ECO:0000256" key="7">
    <source>
        <dbReference type="ARBA" id="ARBA00022664"/>
    </source>
</evidence>
<dbReference type="SMART" id="SM00360">
    <property type="entry name" value="RRM"/>
    <property type="match status" value="2"/>
</dbReference>
<dbReference type="GO" id="GO:0003723">
    <property type="term" value="F:RNA binding"/>
    <property type="evidence" value="ECO:0007669"/>
    <property type="project" value="UniProtKB-UniRule"/>
</dbReference>
<feature type="region of interest" description="Disordered" evidence="23">
    <location>
        <begin position="439"/>
        <end position="495"/>
    </location>
</feature>
<keyword evidence="7" id="KW-0507">mRNA processing</keyword>
<dbReference type="Ensembl" id="ENSEBUT00000002211.1">
    <property type="protein sequence ID" value="ENSEBUP00000001871.1"/>
    <property type="gene ID" value="ENSEBUG00000001534.1"/>
</dbReference>
<dbReference type="SUPFAM" id="SSF54928">
    <property type="entry name" value="RNA-binding domain, RBD"/>
    <property type="match status" value="2"/>
</dbReference>
<keyword evidence="14" id="KW-0805">Transcription regulation</keyword>
<feature type="compositionally biased region" description="Basic and acidic residues" evidence="23">
    <location>
        <begin position="486"/>
        <end position="495"/>
    </location>
</feature>
<feature type="compositionally biased region" description="Basic residues" evidence="23">
    <location>
        <begin position="286"/>
        <end position="301"/>
    </location>
</feature>